<dbReference type="Gene3D" id="3.30.530.20">
    <property type="match status" value="1"/>
</dbReference>
<evidence type="ECO:0008006" key="3">
    <source>
        <dbReference type="Google" id="ProtNLM"/>
    </source>
</evidence>
<dbReference type="AlphaFoldDB" id="A0AAW1QYA2"/>
<proteinExistence type="predicted"/>
<dbReference type="Proteomes" id="UP001445335">
    <property type="component" value="Unassembled WGS sequence"/>
</dbReference>
<comment type="caution">
    <text evidence="1">The sequence shown here is derived from an EMBL/GenBank/DDBJ whole genome shotgun (WGS) entry which is preliminary data.</text>
</comment>
<reference evidence="1 2" key="1">
    <citation type="journal article" date="2024" name="Nat. Commun.">
        <title>Phylogenomics reveals the evolutionary origins of lichenization in chlorophyte algae.</title>
        <authorList>
            <person name="Puginier C."/>
            <person name="Libourel C."/>
            <person name="Otte J."/>
            <person name="Skaloud P."/>
            <person name="Haon M."/>
            <person name="Grisel S."/>
            <person name="Petersen M."/>
            <person name="Berrin J.G."/>
            <person name="Delaux P.M."/>
            <person name="Dal Grande F."/>
            <person name="Keller J."/>
        </authorList>
    </citation>
    <scope>NUCLEOTIDE SEQUENCE [LARGE SCALE GENOMIC DNA]</scope>
    <source>
        <strain evidence="1 2">SAG 245.80</strain>
    </source>
</reference>
<dbReference type="InterPro" id="IPR023393">
    <property type="entry name" value="START-like_dom_sf"/>
</dbReference>
<gene>
    <name evidence="1" type="ORF">WJX81_001542</name>
</gene>
<keyword evidence="2" id="KW-1185">Reference proteome</keyword>
<name>A0AAW1QYA2_9CHLO</name>
<sequence>MAKHVFEVKAHVLAAPNLVFNELKSARNFEALFSAVRGLSPQATGEFGGRCIPAVLFMREDLHLKILEAAAPERFTVQLTDEYNVVTYAFSIAAAGKGSAVACRVECCTRSESGASWPSERLARMMQRQDGAIAERLKDYVERAGVADARSVSVC</sequence>
<evidence type="ECO:0000313" key="2">
    <source>
        <dbReference type="Proteomes" id="UP001445335"/>
    </source>
</evidence>
<dbReference type="EMBL" id="JALJOU010000065">
    <property type="protein sequence ID" value="KAK9826411.1"/>
    <property type="molecule type" value="Genomic_DNA"/>
</dbReference>
<organism evidence="1 2">
    <name type="scientific">Elliptochloris bilobata</name>
    <dbReference type="NCBI Taxonomy" id="381761"/>
    <lineage>
        <taxon>Eukaryota</taxon>
        <taxon>Viridiplantae</taxon>
        <taxon>Chlorophyta</taxon>
        <taxon>core chlorophytes</taxon>
        <taxon>Trebouxiophyceae</taxon>
        <taxon>Trebouxiophyceae incertae sedis</taxon>
        <taxon>Elliptochloris clade</taxon>
        <taxon>Elliptochloris</taxon>
    </lineage>
</organism>
<accession>A0AAW1QYA2</accession>
<protein>
    <recommendedName>
        <fullName evidence="3">SRPBCC family protein</fullName>
    </recommendedName>
</protein>
<dbReference type="SUPFAM" id="SSF55961">
    <property type="entry name" value="Bet v1-like"/>
    <property type="match status" value="1"/>
</dbReference>
<evidence type="ECO:0000313" key="1">
    <source>
        <dbReference type="EMBL" id="KAK9826411.1"/>
    </source>
</evidence>